<sequence>MIPYRSLSLYKRYAPSNDFLPALLTSVQGYCFDTGHDDGREQKILIAATIVTCVSFVLQLIAGMICLRALWISRSKSQTKLTNYLIFHTLSMEVVNIIGLVTAALVFRLFFFPIKDIWAKRECFPNDSRLQDFAFDSIFREAERLYARLSILTGISNFTFGISGLLTDAMLIWRCRQIWKFSMFARPNLIIVFPILLFVGSIGPLGWSCLTGIQSDSSTIVYFVLTLTLNIILTTLIILRLWQCKLQLRNVLGNEHGKHYDILTVVFVESASMNAVCSILLLASSLHTTISVGSSIMGNLLDVWVGVTPAVQACSNCLIIYRGTKRSYGSWSNNVTITNPSTAIFVTPSSNS</sequence>
<keyword evidence="3" id="KW-1185">Reference proteome</keyword>
<feature type="transmembrane region" description="Helical" evidence="1">
    <location>
        <begin position="219"/>
        <end position="242"/>
    </location>
</feature>
<keyword evidence="1" id="KW-0812">Transmembrane</keyword>
<protein>
    <submittedName>
        <fullName evidence="2">Uncharacterized protein</fullName>
    </submittedName>
</protein>
<dbReference type="EMBL" id="JASBNA010000053">
    <property type="protein sequence ID" value="KAK7679997.1"/>
    <property type="molecule type" value="Genomic_DNA"/>
</dbReference>
<proteinExistence type="predicted"/>
<gene>
    <name evidence="2" type="ORF">QCA50_016943</name>
</gene>
<feature type="transmembrane region" description="Helical" evidence="1">
    <location>
        <begin position="303"/>
        <end position="321"/>
    </location>
</feature>
<name>A0AAW0FKZ3_9APHY</name>
<reference evidence="2 3" key="1">
    <citation type="submission" date="2022-09" db="EMBL/GenBank/DDBJ databases">
        <authorList>
            <person name="Palmer J.M."/>
        </authorList>
    </citation>
    <scope>NUCLEOTIDE SEQUENCE [LARGE SCALE GENOMIC DNA]</scope>
    <source>
        <strain evidence="2 3">DSM 7382</strain>
    </source>
</reference>
<evidence type="ECO:0000313" key="3">
    <source>
        <dbReference type="Proteomes" id="UP001385951"/>
    </source>
</evidence>
<feature type="transmembrane region" description="Helical" evidence="1">
    <location>
        <begin position="84"/>
        <end position="111"/>
    </location>
</feature>
<feature type="transmembrane region" description="Helical" evidence="1">
    <location>
        <begin position="188"/>
        <end position="207"/>
    </location>
</feature>
<accession>A0AAW0FKZ3</accession>
<keyword evidence="1" id="KW-1133">Transmembrane helix</keyword>
<evidence type="ECO:0000313" key="2">
    <source>
        <dbReference type="EMBL" id="KAK7679997.1"/>
    </source>
</evidence>
<feature type="transmembrane region" description="Helical" evidence="1">
    <location>
        <begin position="262"/>
        <end position="283"/>
    </location>
</feature>
<evidence type="ECO:0000256" key="1">
    <source>
        <dbReference type="SAM" id="Phobius"/>
    </source>
</evidence>
<dbReference type="AlphaFoldDB" id="A0AAW0FKZ3"/>
<organism evidence="2 3">
    <name type="scientific">Cerrena zonata</name>
    <dbReference type="NCBI Taxonomy" id="2478898"/>
    <lineage>
        <taxon>Eukaryota</taxon>
        <taxon>Fungi</taxon>
        <taxon>Dikarya</taxon>
        <taxon>Basidiomycota</taxon>
        <taxon>Agaricomycotina</taxon>
        <taxon>Agaricomycetes</taxon>
        <taxon>Polyporales</taxon>
        <taxon>Cerrenaceae</taxon>
        <taxon>Cerrena</taxon>
    </lineage>
</organism>
<comment type="caution">
    <text evidence="2">The sequence shown here is derived from an EMBL/GenBank/DDBJ whole genome shotgun (WGS) entry which is preliminary data.</text>
</comment>
<dbReference type="Proteomes" id="UP001385951">
    <property type="component" value="Unassembled WGS sequence"/>
</dbReference>
<feature type="transmembrane region" description="Helical" evidence="1">
    <location>
        <begin position="44"/>
        <end position="72"/>
    </location>
</feature>
<keyword evidence="1" id="KW-0472">Membrane</keyword>
<feature type="transmembrane region" description="Helical" evidence="1">
    <location>
        <begin position="145"/>
        <end position="167"/>
    </location>
</feature>